<evidence type="ECO:0000256" key="3">
    <source>
        <dbReference type="ARBA" id="ARBA00022448"/>
    </source>
</evidence>
<evidence type="ECO:0000256" key="2">
    <source>
        <dbReference type="ARBA" id="ARBA00005417"/>
    </source>
</evidence>
<name>A0A8H8WZ12_9HYPH</name>
<dbReference type="InterPro" id="IPR003593">
    <property type="entry name" value="AAA+_ATPase"/>
</dbReference>
<reference evidence="12" key="1">
    <citation type="submission" date="2020-11" db="EMBL/GenBank/DDBJ databases">
        <title>Complete genome sequence of a novel pathogenic Methylobacterium strain isolated from rice in Vietnam.</title>
        <authorList>
            <person name="Lai K."/>
            <person name="Okazaki S."/>
            <person name="Higashi K."/>
            <person name="Mori H."/>
            <person name="Toyoda A."/>
            <person name="Kurokawa K."/>
        </authorList>
    </citation>
    <scope>NUCLEOTIDE SEQUENCE</scope>
    <source>
        <strain evidence="12">VL1</strain>
    </source>
</reference>
<evidence type="ECO:0000256" key="4">
    <source>
        <dbReference type="ARBA" id="ARBA00022475"/>
    </source>
</evidence>
<evidence type="ECO:0000256" key="5">
    <source>
        <dbReference type="ARBA" id="ARBA00022496"/>
    </source>
</evidence>
<evidence type="ECO:0000256" key="8">
    <source>
        <dbReference type="ARBA" id="ARBA00023004"/>
    </source>
</evidence>
<evidence type="ECO:0000259" key="11">
    <source>
        <dbReference type="PROSITE" id="PS50893"/>
    </source>
</evidence>
<dbReference type="GO" id="GO:0005524">
    <property type="term" value="F:ATP binding"/>
    <property type="evidence" value="ECO:0007669"/>
    <property type="project" value="UniProtKB-KW"/>
</dbReference>
<evidence type="ECO:0000256" key="7">
    <source>
        <dbReference type="ARBA" id="ARBA00022840"/>
    </source>
</evidence>
<evidence type="ECO:0000313" key="13">
    <source>
        <dbReference type="Proteomes" id="UP000663508"/>
    </source>
</evidence>
<dbReference type="PANTHER" id="PTHR42771">
    <property type="entry name" value="IRON(3+)-HYDROXAMATE IMPORT ATP-BINDING PROTEIN FHUC"/>
    <property type="match status" value="1"/>
</dbReference>
<accession>A0A8H8WZ12</accession>
<gene>
    <name evidence="12" type="ORF">mvi_57410</name>
</gene>
<dbReference type="Proteomes" id="UP000663508">
    <property type="component" value="Chromosome"/>
</dbReference>
<dbReference type="GO" id="GO:0005886">
    <property type="term" value="C:plasma membrane"/>
    <property type="evidence" value="ECO:0007669"/>
    <property type="project" value="UniProtKB-SubCell"/>
</dbReference>
<dbReference type="RefSeq" id="WP_207180392.1">
    <property type="nucleotide sequence ID" value="NZ_AP024145.1"/>
</dbReference>
<proteinExistence type="inferred from homology"/>
<feature type="domain" description="ABC transporter" evidence="11">
    <location>
        <begin position="3"/>
        <end position="238"/>
    </location>
</feature>
<evidence type="ECO:0000313" key="12">
    <source>
        <dbReference type="EMBL" id="BCM87280.1"/>
    </source>
</evidence>
<dbReference type="InterPro" id="IPR003439">
    <property type="entry name" value="ABC_transporter-like_ATP-bd"/>
</dbReference>
<keyword evidence="10" id="KW-0472">Membrane</keyword>
<dbReference type="SUPFAM" id="SSF52540">
    <property type="entry name" value="P-loop containing nucleoside triphosphate hydrolases"/>
    <property type="match status" value="1"/>
</dbReference>
<dbReference type="PROSITE" id="PS00211">
    <property type="entry name" value="ABC_TRANSPORTER_1"/>
    <property type="match status" value="1"/>
</dbReference>
<dbReference type="InterPro" id="IPR017871">
    <property type="entry name" value="ABC_transporter-like_CS"/>
</dbReference>
<comment type="similarity">
    <text evidence="2">Belongs to the ABC transporter superfamily.</text>
</comment>
<dbReference type="InterPro" id="IPR051535">
    <property type="entry name" value="Siderophore_ABC-ATPase"/>
</dbReference>
<dbReference type="InterPro" id="IPR027417">
    <property type="entry name" value="P-loop_NTPase"/>
</dbReference>
<keyword evidence="7 12" id="KW-0067">ATP-binding</keyword>
<dbReference type="GO" id="GO:0006826">
    <property type="term" value="P:iron ion transport"/>
    <property type="evidence" value="ECO:0007669"/>
    <property type="project" value="UniProtKB-KW"/>
</dbReference>
<dbReference type="SMART" id="SM00382">
    <property type="entry name" value="AAA"/>
    <property type="match status" value="1"/>
</dbReference>
<dbReference type="PROSITE" id="PS50893">
    <property type="entry name" value="ABC_TRANSPORTER_2"/>
    <property type="match status" value="1"/>
</dbReference>
<protein>
    <submittedName>
        <fullName evidence="12">Ferrichrome ABC transporter ATP-binding protein</fullName>
    </submittedName>
</protein>
<dbReference type="GO" id="GO:0016887">
    <property type="term" value="F:ATP hydrolysis activity"/>
    <property type="evidence" value="ECO:0007669"/>
    <property type="project" value="InterPro"/>
</dbReference>
<dbReference type="AlphaFoldDB" id="A0A8H8WZ12"/>
<keyword evidence="3" id="KW-0813">Transport</keyword>
<dbReference type="KEGG" id="mind:mvi_57410"/>
<keyword evidence="8" id="KW-0408">Iron</keyword>
<comment type="subcellular location">
    <subcellularLocation>
        <location evidence="1">Cell membrane</location>
        <topology evidence="1">Peripheral membrane protein</topology>
    </subcellularLocation>
</comment>
<dbReference type="PANTHER" id="PTHR42771:SF2">
    <property type="entry name" value="IRON(3+)-HYDROXAMATE IMPORT ATP-BINDING PROTEIN FHUC"/>
    <property type="match status" value="1"/>
</dbReference>
<dbReference type="Pfam" id="PF00005">
    <property type="entry name" value="ABC_tran"/>
    <property type="match status" value="1"/>
</dbReference>
<dbReference type="Gene3D" id="3.40.50.300">
    <property type="entry name" value="P-loop containing nucleotide triphosphate hydrolases"/>
    <property type="match status" value="1"/>
</dbReference>
<sequence length="272" mass="29430">MLLHARDLTVRYGQRTALSGFALQLEPGEVRALIGPNGSGKSTALQALAGLVGAAGRVEIEGRSVFAMGRRELARHLAFLPQQPVAPDEMTVGQLVRQGRFAHVGLFKSYGPDDEATIAWALDSTGLARFAERPLNALSGGERQRAWISAALAQEARILFLDEPTTFLDIGYQVELLDLVYRLSRERGVAVVMAIHDLNQAMSVADRISVMEGGRCVFDGEPGALASSGLIERVFRVQGRFVDLAPDAPPHFDVDLLRRHGPVGLTAQSLSH</sequence>
<organism evidence="12 13">
    <name type="scientific">Methylobacterium indicum</name>
    <dbReference type="NCBI Taxonomy" id="1775910"/>
    <lineage>
        <taxon>Bacteria</taxon>
        <taxon>Pseudomonadati</taxon>
        <taxon>Pseudomonadota</taxon>
        <taxon>Alphaproteobacteria</taxon>
        <taxon>Hyphomicrobiales</taxon>
        <taxon>Methylobacteriaceae</taxon>
        <taxon>Methylobacterium</taxon>
    </lineage>
</organism>
<dbReference type="FunFam" id="3.40.50.300:FF:000134">
    <property type="entry name" value="Iron-enterobactin ABC transporter ATP-binding protein"/>
    <property type="match status" value="1"/>
</dbReference>
<evidence type="ECO:0000256" key="10">
    <source>
        <dbReference type="ARBA" id="ARBA00023136"/>
    </source>
</evidence>
<evidence type="ECO:0000256" key="9">
    <source>
        <dbReference type="ARBA" id="ARBA00023065"/>
    </source>
</evidence>
<keyword evidence="9" id="KW-0406">Ion transport</keyword>
<keyword evidence="6" id="KW-0547">Nucleotide-binding</keyword>
<evidence type="ECO:0000256" key="1">
    <source>
        <dbReference type="ARBA" id="ARBA00004202"/>
    </source>
</evidence>
<keyword evidence="4" id="KW-1003">Cell membrane</keyword>
<keyword evidence="5" id="KW-0410">Iron transport</keyword>
<evidence type="ECO:0000256" key="6">
    <source>
        <dbReference type="ARBA" id="ARBA00022741"/>
    </source>
</evidence>
<dbReference type="EMBL" id="AP024145">
    <property type="protein sequence ID" value="BCM87280.1"/>
    <property type="molecule type" value="Genomic_DNA"/>
</dbReference>
<dbReference type="CDD" id="cd03214">
    <property type="entry name" value="ABC_Iron-Siderophores_B12_Hemin"/>
    <property type="match status" value="1"/>
</dbReference>